<dbReference type="Pfam" id="PF01809">
    <property type="entry name" value="YidD"/>
    <property type="match status" value="1"/>
</dbReference>
<name>A0ABW9ZPL8_9BACT</name>
<sequence>MGRVLVFIGYPFILLIRIYQYIISPAIGPKCRFTPTCSHYAVEALQKHGLLKGGWLAVKRISRCRPGGGQGYDPVP</sequence>
<evidence type="ECO:0000313" key="3">
    <source>
        <dbReference type="EMBL" id="NCI48427.1"/>
    </source>
</evidence>
<dbReference type="HAMAP" id="MF_00386">
    <property type="entry name" value="UPF0161_YidD"/>
    <property type="match status" value="1"/>
</dbReference>
<reference evidence="3 4" key="1">
    <citation type="submission" date="2020-01" db="EMBL/GenBank/DDBJ databases">
        <title>Genome analysis.</title>
        <authorList>
            <person name="Wu S."/>
            <person name="Wang G."/>
        </authorList>
    </citation>
    <scope>NUCLEOTIDE SEQUENCE [LARGE SCALE GENOMIC DNA]</scope>
    <source>
        <strain evidence="3 4">SYL130</strain>
    </source>
</reference>
<dbReference type="PANTHER" id="PTHR33383">
    <property type="entry name" value="MEMBRANE PROTEIN INSERTION EFFICIENCY FACTOR-RELATED"/>
    <property type="match status" value="1"/>
</dbReference>
<keyword evidence="2" id="KW-1133">Transmembrane helix</keyword>
<comment type="subcellular location">
    <subcellularLocation>
        <location evidence="1">Cell membrane</location>
        <topology evidence="1">Peripheral membrane protein</topology>
        <orientation evidence="1">Cytoplasmic side</orientation>
    </subcellularLocation>
</comment>
<gene>
    <name evidence="3" type="primary">yidD</name>
    <name evidence="3" type="ORF">GWC95_00740</name>
</gene>
<evidence type="ECO:0000313" key="4">
    <source>
        <dbReference type="Proteomes" id="UP000753802"/>
    </source>
</evidence>
<protein>
    <recommendedName>
        <fullName evidence="1">Putative membrane protein insertion efficiency factor</fullName>
    </recommendedName>
</protein>
<comment type="caution">
    <text evidence="3">The sequence shown here is derived from an EMBL/GenBank/DDBJ whole genome shotgun (WGS) entry which is preliminary data.</text>
</comment>
<feature type="transmembrane region" description="Helical" evidence="2">
    <location>
        <begin position="6"/>
        <end position="23"/>
    </location>
</feature>
<comment type="function">
    <text evidence="1">Could be involved in insertion of integral membrane proteins into the membrane.</text>
</comment>
<dbReference type="NCBIfam" id="TIGR00278">
    <property type="entry name" value="membrane protein insertion efficiency factor YidD"/>
    <property type="match status" value="1"/>
</dbReference>
<dbReference type="SMART" id="SM01234">
    <property type="entry name" value="Haemolytic"/>
    <property type="match status" value="1"/>
</dbReference>
<accession>A0ABW9ZPL8</accession>
<keyword evidence="1" id="KW-1003">Cell membrane</keyword>
<evidence type="ECO:0000256" key="2">
    <source>
        <dbReference type="SAM" id="Phobius"/>
    </source>
</evidence>
<keyword evidence="2" id="KW-0812">Transmembrane</keyword>
<dbReference type="PANTHER" id="PTHR33383:SF1">
    <property type="entry name" value="MEMBRANE PROTEIN INSERTION EFFICIENCY FACTOR-RELATED"/>
    <property type="match status" value="1"/>
</dbReference>
<organism evidence="3 4">
    <name type="scientific">Sediminibacterium roseum</name>
    <dbReference type="NCBI Taxonomy" id="1978412"/>
    <lineage>
        <taxon>Bacteria</taxon>
        <taxon>Pseudomonadati</taxon>
        <taxon>Bacteroidota</taxon>
        <taxon>Chitinophagia</taxon>
        <taxon>Chitinophagales</taxon>
        <taxon>Chitinophagaceae</taxon>
        <taxon>Sediminibacterium</taxon>
    </lineage>
</organism>
<dbReference type="EMBL" id="JAACJS010000002">
    <property type="protein sequence ID" value="NCI48427.1"/>
    <property type="molecule type" value="Genomic_DNA"/>
</dbReference>
<evidence type="ECO:0000256" key="1">
    <source>
        <dbReference type="HAMAP-Rule" id="MF_00386"/>
    </source>
</evidence>
<proteinExistence type="inferred from homology"/>
<comment type="similarity">
    <text evidence="1">Belongs to the UPF0161 family.</text>
</comment>
<keyword evidence="1 2" id="KW-0472">Membrane</keyword>
<dbReference type="InterPro" id="IPR002696">
    <property type="entry name" value="Membr_insert_effic_factor_YidD"/>
</dbReference>
<dbReference type="Proteomes" id="UP000753802">
    <property type="component" value="Unassembled WGS sequence"/>
</dbReference>
<keyword evidence="4" id="KW-1185">Reference proteome</keyword>